<reference evidence="7 8" key="1">
    <citation type="submission" date="2018-08" db="EMBL/GenBank/DDBJ databases">
        <title>Parvularcula sp. SM1705, isolated from surface water of the South Sea China.</title>
        <authorList>
            <person name="Sun L."/>
        </authorList>
    </citation>
    <scope>NUCLEOTIDE SEQUENCE [LARGE SCALE GENOMIC DNA]</scope>
    <source>
        <strain evidence="7 8">SM1705</strain>
    </source>
</reference>
<dbReference type="InterPro" id="IPR013525">
    <property type="entry name" value="ABC2_TM"/>
</dbReference>
<feature type="transmembrane region" description="Helical" evidence="5">
    <location>
        <begin position="165"/>
        <end position="188"/>
    </location>
</feature>
<dbReference type="Pfam" id="PF12698">
    <property type="entry name" value="ABC2_membrane_3"/>
    <property type="match status" value="1"/>
</dbReference>
<keyword evidence="4 5" id="KW-0472">Membrane</keyword>
<accession>A0A371RGS9</accession>
<feature type="transmembrane region" description="Helical" evidence="5">
    <location>
        <begin position="132"/>
        <end position="153"/>
    </location>
</feature>
<dbReference type="InterPro" id="IPR000412">
    <property type="entry name" value="ABC_2_transport"/>
</dbReference>
<dbReference type="PIRSF" id="PIRSF006648">
    <property type="entry name" value="DrrB"/>
    <property type="match status" value="1"/>
</dbReference>
<dbReference type="RefSeq" id="WP_116391283.1">
    <property type="nucleotide sequence ID" value="NZ_CAXQPM010000009.1"/>
</dbReference>
<feature type="transmembrane region" description="Helical" evidence="5">
    <location>
        <begin position="224"/>
        <end position="242"/>
    </location>
</feature>
<organism evidence="7 8">
    <name type="scientific">Parvularcula marina</name>
    <dbReference type="NCBI Taxonomy" id="2292771"/>
    <lineage>
        <taxon>Bacteria</taxon>
        <taxon>Pseudomonadati</taxon>
        <taxon>Pseudomonadota</taxon>
        <taxon>Alphaproteobacteria</taxon>
        <taxon>Parvularculales</taxon>
        <taxon>Parvularculaceae</taxon>
        <taxon>Parvularcula</taxon>
    </lineage>
</organism>
<dbReference type="InterPro" id="IPR051784">
    <property type="entry name" value="Nod_factor_ABC_transporter"/>
</dbReference>
<dbReference type="Proteomes" id="UP000264589">
    <property type="component" value="Unassembled WGS sequence"/>
</dbReference>
<feature type="domain" description="ABC-2 type transporter transmembrane" evidence="6">
    <location>
        <begin position="54"/>
        <end position="241"/>
    </location>
</feature>
<evidence type="ECO:0000313" key="8">
    <source>
        <dbReference type="Proteomes" id="UP000264589"/>
    </source>
</evidence>
<feature type="transmembrane region" description="Helical" evidence="5">
    <location>
        <begin position="26"/>
        <end position="44"/>
    </location>
</feature>
<proteinExistence type="predicted"/>
<protein>
    <submittedName>
        <fullName evidence="7">ABC transporter permease</fullName>
    </submittedName>
</protein>
<dbReference type="GO" id="GO:0140359">
    <property type="term" value="F:ABC-type transporter activity"/>
    <property type="evidence" value="ECO:0007669"/>
    <property type="project" value="InterPro"/>
</dbReference>
<sequence>MSASAMKAFINETGAEILKSLRAPEFLIPTLIMPSAFYSLFGVAMPGDPQRAPYLLATYGVFAVMGPSIFGFGVGVATERDRGWLQLKRAAPAPAVSYIGAKLISTLIFAAIALAPLYAIGGFAGGAEFTRATWAALLGLHISAAIPFVLLGLTLGFSFPANGAVAVANIFFLGLSVLGGLWMPIFIFPEILQKVAQFLPSYHLGELALFVAGQGREHQPMENLTAIAIMTGVLAVLAGIAWSRQR</sequence>
<comment type="subcellular location">
    <subcellularLocation>
        <location evidence="1">Membrane</location>
        <topology evidence="1">Multi-pass membrane protein</topology>
    </subcellularLocation>
</comment>
<dbReference type="OrthoDB" id="9786643at2"/>
<keyword evidence="3 5" id="KW-1133">Transmembrane helix</keyword>
<keyword evidence="2 5" id="KW-0812">Transmembrane</keyword>
<dbReference type="PANTHER" id="PTHR43229:SF2">
    <property type="entry name" value="NODULATION PROTEIN J"/>
    <property type="match status" value="1"/>
</dbReference>
<feature type="transmembrane region" description="Helical" evidence="5">
    <location>
        <begin position="56"/>
        <end position="78"/>
    </location>
</feature>
<gene>
    <name evidence="7" type="ORF">DX908_04780</name>
</gene>
<evidence type="ECO:0000256" key="4">
    <source>
        <dbReference type="ARBA" id="ARBA00023136"/>
    </source>
</evidence>
<name>A0A371RGS9_9PROT</name>
<dbReference type="AlphaFoldDB" id="A0A371RGS9"/>
<dbReference type="EMBL" id="QUQO01000001">
    <property type="protein sequence ID" value="RFB04651.1"/>
    <property type="molecule type" value="Genomic_DNA"/>
</dbReference>
<evidence type="ECO:0000256" key="5">
    <source>
        <dbReference type="SAM" id="Phobius"/>
    </source>
</evidence>
<dbReference type="GO" id="GO:0043190">
    <property type="term" value="C:ATP-binding cassette (ABC) transporter complex"/>
    <property type="evidence" value="ECO:0007669"/>
    <property type="project" value="InterPro"/>
</dbReference>
<evidence type="ECO:0000256" key="2">
    <source>
        <dbReference type="ARBA" id="ARBA00022692"/>
    </source>
</evidence>
<dbReference type="PANTHER" id="PTHR43229">
    <property type="entry name" value="NODULATION PROTEIN J"/>
    <property type="match status" value="1"/>
</dbReference>
<evidence type="ECO:0000256" key="3">
    <source>
        <dbReference type="ARBA" id="ARBA00022989"/>
    </source>
</evidence>
<comment type="caution">
    <text evidence="7">The sequence shown here is derived from an EMBL/GenBank/DDBJ whole genome shotgun (WGS) entry which is preliminary data.</text>
</comment>
<evidence type="ECO:0000313" key="7">
    <source>
        <dbReference type="EMBL" id="RFB04651.1"/>
    </source>
</evidence>
<dbReference type="InParanoid" id="A0A371RGS9"/>
<dbReference type="FunCoup" id="A0A371RGS9">
    <property type="interactions" value="56"/>
</dbReference>
<feature type="transmembrane region" description="Helical" evidence="5">
    <location>
        <begin position="99"/>
        <end position="120"/>
    </location>
</feature>
<keyword evidence="8" id="KW-1185">Reference proteome</keyword>
<evidence type="ECO:0000256" key="1">
    <source>
        <dbReference type="ARBA" id="ARBA00004141"/>
    </source>
</evidence>
<evidence type="ECO:0000259" key="6">
    <source>
        <dbReference type="Pfam" id="PF12698"/>
    </source>
</evidence>